<keyword evidence="16" id="KW-0812">Transmembrane</keyword>
<evidence type="ECO:0000259" key="17">
    <source>
        <dbReference type="Pfam" id="PF00905"/>
    </source>
</evidence>
<evidence type="ECO:0000256" key="7">
    <source>
        <dbReference type="ARBA" id="ARBA00022679"/>
    </source>
</evidence>
<feature type="domain" description="Penicillin-binding protein transpeptidase" evidence="17">
    <location>
        <begin position="359"/>
        <end position="591"/>
    </location>
</feature>
<proteinExistence type="inferred from homology"/>
<evidence type="ECO:0000256" key="15">
    <source>
        <dbReference type="SAM" id="MobiDB-lite"/>
    </source>
</evidence>
<evidence type="ECO:0000256" key="2">
    <source>
        <dbReference type="ARBA" id="ARBA00007090"/>
    </source>
</evidence>
<dbReference type="InterPro" id="IPR023346">
    <property type="entry name" value="Lysozyme-like_dom_sf"/>
</dbReference>
<dbReference type="Pfam" id="PF00912">
    <property type="entry name" value="Transgly"/>
    <property type="match status" value="1"/>
</dbReference>
<comment type="similarity">
    <text evidence="3">In the N-terminal section; belongs to the glycosyltransferase 51 family.</text>
</comment>
<evidence type="ECO:0000313" key="19">
    <source>
        <dbReference type="EMBL" id="PZF77494.1"/>
    </source>
</evidence>
<dbReference type="GO" id="GO:0071555">
    <property type="term" value="P:cell wall organization"/>
    <property type="evidence" value="ECO:0007669"/>
    <property type="project" value="UniProtKB-KW"/>
</dbReference>
<keyword evidence="16" id="KW-1133">Transmembrane helix</keyword>
<feature type="transmembrane region" description="Helical" evidence="16">
    <location>
        <begin position="51"/>
        <end position="75"/>
    </location>
</feature>
<dbReference type="InterPro" id="IPR036950">
    <property type="entry name" value="PBP_transglycosylase"/>
</dbReference>
<dbReference type="GO" id="GO:0009252">
    <property type="term" value="P:peptidoglycan biosynthetic process"/>
    <property type="evidence" value="ECO:0007669"/>
    <property type="project" value="UniProtKB-UniPathway"/>
</dbReference>
<evidence type="ECO:0000256" key="13">
    <source>
        <dbReference type="ARBA" id="ARBA00034000"/>
    </source>
</evidence>
<feature type="compositionally biased region" description="Basic and acidic residues" evidence="15">
    <location>
        <begin position="692"/>
        <end position="705"/>
    </location>
</feature>
<feature type="compositionally biased region" description="Basic and acidic residues" evidence="15">
    <location>
        <begin position="1"/>
        <end position="12"/>
    </location>
</feature>
<comment type="pathway">
    <text evidence="1">Cell wall biogenesis; peptidoglycan biosynthesis.</text>
</comment>
<dbReference type="EMBL" id="QKVK01000003">
    <property type="protein sequence ID" value="PZF77494.1"/>
    <property type="molecule type" value="Genomic_DNA"/>
</dbReference>
<evidence type="ECO:0000256" key="6">
    <source>
        <dbReference type="ARBA" id="ARBA00022676"/>
    </source>
</evidence>
<evidence type="ECO:0000313" key="20">
    <source>
        <dbReference type="Proteomes" id="UP000248795"/>
    </source>
</evidence>
<name>A0A2W2BB38_9HYPH</name>
<dbReference type="Gene3D" id="1.10.3810.10">
    <property type="entry name" value="Biosynthetic peptidoglycan transglycosylase-like"/>
    <property type="match status" value="1"/>
</dbReference>
<comment type="similarity">
    <text evidence="2">In the C-terminal section; belongs to the transpeptidase family.</text>
</comment>
<feature type="region of interest" description="Disordered" evidence="15">
    <location>
        <begin position="1"/>
        <end position="42"/>
    </location>
</feature>
<keyword evidence="20" id="KW-1185">Reference proteome</keyword>
<evidence type="ECO:0000256" key="10">
    <source>
        <dbReference type="ARBA" id="ARBA00022984"/>
    </source>
</evidence>
<sequence length="705" mass="75826">MGRSVRKDRGGQRAEPQLFSAAKGGKGRAGKEASPPPRGSRRRRRSLLWPVIRFGLTLAVIGTLGLAGMFGYVWMTLDKQGLLQIPDRDPGIMILANDGSVLAEQGSFNGDEVRIADLPDYVPNAFIAIEDRRFRSHYGVDPIGLARAIYTNYRSGRVVQGGSTLSQQLAKNLFLSPDRTLQRKLQELVLALWLEKHYSKDDILQLYLNRVYFGSGATGIEKAAQVYYRKSAAELSLAEAATLAGVVKAPSAANPISNPRAASDRAGLVLESMADAGFITPEEAAAAISNPAAAKTDSYMSAKNFVIDWIGEQLPEFVRDYQQSLVVETTIDPALQNSAELAVAKELGAQGTKLKVSQGAMVVMDGSGAVLAMVGGKSYKKSQFNRATKAKRQPGSAFKPFVYLAALEHGFTPDTVEVDEPIRVGNWQPENYRKKYLGPVALETALALSLNTISVKLVLQLGPQAVVAVAHRLGIVSPLKDDASIALGTSEVTPLELTAAFVPFSNGGYPVTAYAVTRVKTRDGRVIYERNGSGFPRTVGDNELWGMNRMMRLVVTDGTGTRAGFPGFDIAGKTGTSQDYRDAWFIGYTSDLIAGVWVGNDDNSPTGKVTGGLLPAMIWRDVMEPAHRGLTPRPLPGTPQVAMSGPATVTDAQYDMGAAEEPAPPGINAGNFLERLFGGGQGSGNPKKKHNSARERAMRDKLDEP</sequence>
<dbReference type="SUPFAM" id="SSF56601">
    <property type="entry name" value="beta-lactamase/transpeptidase-like"/>
    <property type="match status" value="1"/>
</dbReference>
<comment type="catalytic activity">
    <reaction evidence="14">
        <text>[GlcNAc-(1-&gt;4)-Mur2Ac(oyl-L-Ala-gamma-D-Glu-L-Lys-D-Ala-D-Ala)](n)-di-trans,octa-cis-undecaprenyl diphosphate + beta-D-GlcNAc-(1-&gt;4)-Mur2Ac(oyl-L-Ala-gamma-D-Glu-L-Lys-D-Ala-D-Ala)-di-trans,octa-cis-undecaprenyl diphosphate = [GlcNAc-(1-&gt;4)-Mur2Ac(oyl-L-Ala-gamma-D-Glu-L-Lys-D-Ala-D-Ala)](n+1)-di-trans,octa-cis-undecaprenyl diphosphate + di-trans,octa-cis-undecaprenyl diphosphate + H(+)</text>
        <dbReference type="Rhea" id="RHEA:23708"/>
        <dbReference type="Rhea" id="RHEA-COMP:9602"/>
        <dbReference type="Rhea" id="RHEA-COMP:9603"/>
        <dbReference type="ChEBI" id="CHEBI:15378"/>
        <dbReference type="ChEBI" id="CHEBI:58405"/>
        <dbReference type="ChEBI" id="CHEBI:60033"/>
        <dbReference type="ChEBI" id="CHEBI:78435"/>
        <dbReference type="EC" id="2.4.99.28"/>
    </reaction>
</comment>
<evidence type="ECO:0000256" key="4">
    <source>
        <dbReference type="ARBA" id="ARBA00022645"/>
    </source>
</evidence>
<dbReference type="NCBIfam" id="TIGR02074">
    <property type="entry name" value="PBP_1a_fam"/>
    <property type="match status" value="1"/>
</dbReference>
<evidence type="ECO:0000256" key="5">
    <source>
        <dbReference type="ARBA" id="ARBA00022670"/>
    </source>
</evidence>
<dbReference type="InterPro" id="IPR050396">
    <property type="entry name" value="Glycosyltr_51/Transpeptidase"/>
</dbReference>
<evidence type="ECO:0000256" key="9">
    <source>
        <dbReference type="ARBA" id="ARBA00022960"/>
    </source>
</evidence>
<keyword evidence="5" id="KW-0645">Protease</keyword>
<dbReference type="Gene3D" id="3.40.710.10">
    <property type="entry name" value="DD-peptidase/beta-lactamase superfamily"/>
    <property type="match status" value="1"/>
</dbReference>
<dbReference type="Proteomes" id="UP000248795">
    <property type="component" value="Unassembled WGS sequence"/>
</dbReference>
<comment type="catalytic activity">
    <reaction evidence="13">
        <text>Preferential cleavage: (Ac)2-L-Lys-D-Ala-|-D-Ala. Also transpeptidation of peptidyl-alanyl moieties that are N-acyl substituents of D-alanine.</text>
        <dbReference type="EC" id="3.4.16.4"/>
    </reaction>
</comment>
<dbReference type="InterPro" id="IPR001460">
    <property type="entry name" value="PCN-bd_Tpept"/>
</dbReference>
<dbReference type="PANTHER" id="PTHR32282:SF33">
    <property type="entry name" value="PEPTIDOGLYCAN GLYCOSYLTRANSFERASE"/>
    <property type="match status" value="1"/>
</dbReference>
<dbReference type="GO" id="GO:0008360">
    <property type="term" value="P:regulation of cell shape"/>
    <property type="evidence" value="ECO:0007669"/>
    <property type="project" value="UniProtKB-KW"/>
</dbReference>
<dbReference type="InterPro" id="IPR012338">
    <property type="entry name" value="Beta-lactam/transpept-like"/>
</dbReference>
<organism evidence="19 20">
    <name type="scientific">Aestuariivirga litoralis</name>
    <dbReference type="NCBI Taxonomy" id="2650924"/>
    <lineage>
        <taxon>Bacteria</taxon>
        <taxon>Pseudomonadati</taxon>
        <taxon>Pseudomonadota</taxon>
        <taxon>Alphaproteobacteria</taxon>
        <taxon>Hyphomicrobiales</taxon>
        <taxon>Aestuariivirgaceae</taxon>
        <taxon>Aestuariivirga</taxon>
    </lineage>
</organism>
<dbReference type="GO" id="GO:0030288">
    <property type="term" value="C:outer membrane-bounded periplasmic space"/>
    <property type="evidence" value="ECO:0007669"/>
    <property type="project" value="TreeGrafter"/>
</dbReference>
<evidence type="ECO:0000256" key="3">
    <source>
        <dbReference type="ARBA" id="ARBA00007739"/>
    </source>
</evidence>
<accession>A0A2W2BB38</accession>
<dbReference type="SUPFAM" id="SSF53955">
    <property type="entry name" value="Lysozyme-like"/>
    <property type="match status" value="1"/>
</dbReference>
<dbReference type="GO" id="GO:0009002">
    <property type="term" value="F:serine-type D-Ala-D-Ala carboxypeptidase activity"/>
    <property type="evidence" value="ECO:0007669"/>
    <property type="project" value="UniProtKB-EC"/>
</dbReference>
<dbReference type="UniPathway" id="UPA00219"/>
<gene>
    <name evidence="19" type="ORF">DK847_09265</name>
</gene>
<dbReference type="PANTHER" id="PTHR32282">
    <property type="entry name" value="BINDING PROTEIN TRANSPEPTIDASE, PUTATIVE-RELATED"/>
    <property type="match status" value="1"/>
</dbReference>
<evidence type="ECO:0000256" key="1">
    <source>
        <dbReference type="ARBA" id="ARBA00004752"/>
    </source>
</evidence>
<keyword evidence="10" id="KW-0573">Peptidoglycan synthesis</keyword>
<dbReference type="AlphaFoldDB" id="A0A2W2BB38"/>
<dbReference type="GO" id="GO:0006508">
    <property type="term" value="P:proteolysis"/>
    <property type="evidence" value="ECO:0007669"/>
    <property type="project" value="UniProtKB-KW"/>
</dbReference>
<evidence type="ECO:0000256" key="12">
    <source>
        <dbReference type="ARBA" id="ARBA00023316"/>
    </source>
</evidence>
<reference evidence="20" key="1">
    <citation type="submission" date="2018-06" db="EMBL/GenBank/DDBJ databases">
        <title>Aestuariibacter litoralis strain KCTC 52945T.</title>
        <authorList>
            <person name="Li X."/>
            <person name="Salam N."/>
            <person name="Li J.-L."/>
            <person name="Chen Y.-M."/>
            <person name="Yang Z.-W."/>
            <person name="Zhang L.-Y."/>
            <person name="Han M.-X."/>
            <person name="Xiao M."/>
            <person name="Li W.-J."/>
        </authorList>
    </citation>
    <scope>NUCLEOTIDE SEQUENCE [LARGE SCALE GENOMIC DNA]</scope>
    <source>
        <strain evidence="20">KCTC 52945</strain>
    </source>
</reference>
<keyword evidence="12" id="KW-0961">Cell wall biogenesis/degradation</keyword>
<keyword evidence="7" id="KW-0808">Transferase</keyword>
<dbReference type="FunFam" id="1.10.3810.10:FF:000001">
    <property type="entry name" value="Penicillin-binding protein 1A"/>
    <property type="match status" value="1"/>
</dbReference>
<evidence type="ECO:0000256" key="11">
    <source>
        <dbReference type="ARBA" id="ARBA00023268"/>
    </source>
</evidence>
<keyword evidence="16" id="KW-0472">Membrane</keyword>
<evidence type="ECO:0000259" key="18">
    <source>
        <dbReference type="Pfam" id="PF00912"/>
    </source>
</evidence>
<feature type="domain" description="Glycosyl transferase family 51" evidence="18">
    <location>
        <begin position="100"/>
        <end position="273"/>
    </location>
</feature>
<keyword evidence="4" id="KW-0121">Carboxypeptidase</keyword>
<keyword evidence="11" id="KW-0511">Multifunctional enzyme</keyword>
<feature type="region of interest" description="Disordered" evidence="15">
    <location>
        <begin position="659"/>
        <end position="705"/>
    </location>
</feature>
<evidence type="ECO:0000256" key="14">
    <source>
        <dbReference type="ARBA" id="ARBA00049902"/>
    </source>
</evidence>
<dbReference type="GO" id="GO:0008955">
    <property type="term" value="F:peptidoglycan glycosyltransferase activity"/>
    <property type="evidence" value="ECO:0007669"/>
    <property type="project" value="UniProtKB-EC"/>
</dbReference>
<dbReference type="InterPro" id="IPR001264">
    <property type="entry name" value="Glyco_trans_51"/>
</dbReference>
<protein>
    <submittedName>
        <fullName evidence="19">Penicillin-binding protein</fullName>
    </submittedName>
</protein>
<dbReference type="RefSeq" id="WP_111197982.1">
    <property type="nucleotide sequence ID" value="NZ_QKVK01000003.1"/>
</dbReference>
<evidence type="ECO:0000256" key="16">
    <source>
        <dbReference type="SAM" id="Phobius"/>
    </source>
</evidence>
<evidence type="ECO:0000256" key="8">
    <source>
        <dbReference type="ARBA" id="ARBA00022801"/>
    </source>
</evidence>
<keyword evidence="9" id="KW-0133">Cell shape</keyword>
<keyword evidence="8" id="KW-0378">Hydrolase</keyword>
<keyword evidence="6" id="KW-0328">Glycosyltransferase</keyword>
<comment type="caution">
    <text evidence="19">The sequence shown here is derived from an EMBL/GenBank/DDBJ whole genome shotgun (WGS) entry which is preliminary data.</text>
</comment>
<dbReference type="GO" id="GO:0008658">
    <property type="term" value="F:penicillin binding"/>
    <property type="evidence" value="ECO:0007669"/>
    <property type="project" value="InterPro"/>
</dbReference>
<dbReference type="Pfam" id="PF00905">
    <property type="entry name" value="Transpeptidase"/>
    <property type="match status" value="1"/>
</dbReference>